<evidence type="ECO:0000313" key="3">
    <source>
        <dbReference type="Proteomes" id="UP000190625"/>
    </source>
</evidence>
<proteinExistence type="predicted"/>
<evidence type="ECO:0000313" key="2">
    <source>
        <dbReference type="EMBL" id="SJZ85852.1"/>
    </source>
</evidence>
<name>A0A1T4P358_9FIRM</name>
<dbReference type="NCBIfam" id="TIGR02833">
    <property type="entry name" value="spore_III_AB"/>
    <property type="match status" value="1"/>
</dbReference>
<dbReference type="Proteomes" id="UP000190625">
    <property type="component" value="Unassembled WGS sequence"/>
</dbReference>
<dbReference type="RefSeq" id="WP_078810460.1">
    <property type="nucleotide sequence ID" value="NZ_FUWM01000017.1"/>
</dbReference>
<evidence type="ECO:0000256" key="1">
    <source>
        <dbReference type="SAM" id="Coils"/>
    </source>
</evidence>
<dbReference type="PIRSF" id="PIRSF021435">
    <property type="entry name" value="SpoIIIAB"/>
    <property type="match status" value="1"/>
</dbReference>
<gene>
    <name evidence="2" type="ORF">SAMN02745118_02025</name>
</gene>
<dbReference type="OrthoDB" id="1957909at2"/>
<organism evidence="2 3">
    <name type="scientific">Selenihalanaerobacter shriftii</name>
    <dbReference type="NCBI Taxonomy" id="142842"/>
    <lineage>
        <taxon>Bacteria</taxon>
        <taxon>Bacillati</taxon>
        <taxon>Bacillota</taxon>
        <taxon>Clostridia</taxon>
        <taxon>Halanaerobiales</taxon>
        <taxon>Halobacteroidaceae</taxon>
        <taxon>Selenihalanaerobacter</taxon>
    </lineage>
</organism>
<dbReference type="STRING" id="142842.SAMN02745118_02025"/>
<dbReference type="AlphaFoldDB" id="A0A1T4P358"/>
<keyword evidence="1" id="KW-0175">Coiled coil</keyword>
<sequence>MIKILGSVLIIGASTWLGFAIAQDLILRTKQLQELQTAFRLLETEIMYTATPLPKALLKIGEKVNSPIADLFLKCEVILKNELGITADQAWNRAVEKIIPKTALTYDDKKILTSFGKNLGNSSREYQEKNLKFIQEQLKLAEKNSVTIKEDRVKIWRYFGVLGGGLIVILLY</sequence>
<dbReference type="Pfam" id="PF09548">
    <property type="entry name" value="Spore_III_AB"/>
    <property type="match status" value="1"/>
</dbReference>
<protein>
    <submittedName>
        <fullName evidence="2">Stage III sporulation protein AB</fullName>
    </submittedName>
</protein>
<keyword evidence="3" id="KW-1185">Reference proteome</keyword>
<accession>A0A1T4P358</accession>
<dbReference type="EMBL" id="FUWM01000017">
    <property type="protein sequence ID" value="SJZ85852.1"/>
    <property type="molecule type" value="Genomic_DNA"/>
</dbReference>
<reference evidence="3" key="1">
    <citation type="submission" date="2017-02" db="EMBL/GenBank/DDBJ databases">
        <authorList>
            <person name="Varghese N."/>
            <person name="Submissions S."/>
        </authorList>
    </citation>
    <scope>NUCLEOTIDE SEQUENCE [LARGE SCALE GENOMIC DNA]</scope>
    <source>
        <strain evidence="3">ATCC BAA-73</strain>
    </source>
</reference>
<dbReference type="InterPro" id="IPR014198">
    <property type="entry name" value="Spore_III_AB"/>
</dbReference>
<feature type="coiled-coil region" evidence="1">
    <location>
        <begin position="124"/>
        <end position="151"/>
    </location>
</feature>